<reference evidence="2" key="1">
    <citation type="journal article" date="2019" name="Int. J. Syst. Evol. Microbiol.">
        <title>The Global Catalogue of Microorganisms (GCM) 10K type strain sequencing project: providing services to taxonomists for standard genome sequencing and annotation.</title>
        <authorList>
            <consortium name="The Broad Institute Genomics Platform"/>
            <consortium name="The Broad Institute Genome Sequencing Center for Infectious Disease"/>
            <person name="Wu L."/>
            <person name="Ma J."/>
        </authorList>
    </citation>
    <scope>NUCLEOTIDE SEQUENCE [LARGE SCALE GENOMIC DNA]</scope>
    <source>
        <strain evidence="2">JCM 18959</strain>
    </source>
</reference>
<dbReference type="RefSeq" id="WP_194413125.1">
    <property type="nucleotide sequence ID" value="NZ_BAABKZ010000001.1"/>
</dbReference>
<dbReference type="EMBL" id="BAABKZ010000001">
    <property type="protein sequence ID" value="GAA5089381.1"/>
    <property type="molecule type" value="Genomic_DNA"/>
</dbReference>
<comment type="caution">
    <text evidence="1">The sequence shown here is derived from an EMBL/GenBank/DDBJ whole genome shotgun (WGS) entry which is preliminary data.</text>
</comment>
<organism evidence="1 2">
    <name type="scientific">Microbacterium yannicii</name>
    <dbReference type="NCBI Taxonomy" id="671622"/>
    <lineage>
        <taxon>Bacteria</taxon>
        <taxon>Bacillati</taxon>
        <taxon>Actinomycetota</taxon>
        <taxon>Actinomycetes</taxon>
        <taxon>Micrococcales</taxon>
        <taxon>Microbacteriaceae</taxon>
        <taxon>Microbacterium</taxon>
    </lineage>
</organism>
<accession>A0ABP9M457</accession>
<dbReference type="Proteomes" id="UP001501407">
    <property type="component" value="Unassembled WGS sequence"/>
</dbReference>
<proteinExistence type="predicted"/>
<protein>
    <recommendedName>
        <fullName evidence="3">SAM-dependent methyltransferase</fullName>
    </recommendedName>
</protein>
<evidence type="ECO:0000313" key="1">
    <source>
        <dbReference type="EMBL" id="GAA5089381.1"/>
    </source>
</evidence>
<dbReference type="InterPro" id="IPR029063">
    <property type="entry name" value="SAM-dependent_MTases_sf"/>
</dbReference>
<gene>
    <name evidence="1" type="ORF">GCM10025760_13220</name>
</gene>
<name>A0ABP9M457_9MICO</name>
<evidence type="ECO:0008006" key="3">
    <source>
        <dbReference type="Google" id="ProtNLM"/>
    </source>
</evidence>
<evidence type="ECO:0000313" key="2">
    <source>
        <dbReference type="Proteomes" id="UP001501407"/>
    </source>
</evidence>
<dbReference type="SUPFAM" id="SSF53335">
    <property type="entry name" value="S-adenosyl-L-methionine-dependent methyltransferases"/>
    <property type="match status" value="1"/>
</dbReference>
<keyword evidence="2" id="KW-1185">Reference proteome</keyword>
<sequence>MTSISTATADWLALRAPADDAARSPELAHELGRMLAAVPGPVLLHDLGAGTGSMTRWLAPRLPGPQQWVLRDGDADIVEHLDLSAVTDAGRRSIDTQVVVEDLAALPSDAFHGAAAVTASALLDVITRAEAAHVVAACVAAGTPALFSLTVTGGVRVRAARRHPTGLRSSGLHSAALHPSGPDETIERAIAAAFNDHQRRDAEGRRMLGPDAVAVTAALFADAGWHVRRAPTPWRLRRSDRALVAAWLDGWVDAAVEQRPELTEDAEAYRRRRRAQADAAGLRVTVSHEDLLAWPG</sequence>